<protein>
    <submittedName>
        <fullName evidence="13">TonB-dependent receptor</fullName>
    </submittedName>
</protein>
<comment type="caution">
    <text evidence="13">The sequence shown here is derived from an EMBL/GenBank/DDBJ whole genome shotgun (WGS) entry which is preliminary data.</text>
</comment>
<evidence type="ECO:0000259" key="12">
    <source>
        <dbReference type="PROSITE" id="PS52015"/>
    </source>
</evidence>
<feature type="transmembrane region" description="Helical" evidence="11">
    <location>
        <begin position="31"/>
        <end position="48"/>
    </location>
</feature>
<dbReference type="InterPro" id="IPR037682">
    <property type="entry name" value="TonB_C"/>
</dbReference>
<evidence type="ECO:0000256" key="2">
    <source>
        <dbReference type="ARBA" id="ARBA00006555"/>
    </source>
</evidence>
<keyword evidence="7" id="KW-0653">Protein transport</keyword>
<dbReference type="GO" id="GO:0031992">
    <property type="term" value="F:energy transducer activity"/>
    <property type="evidence" value="ECO:0007669"/>
    <property type="project" value="TreeGrafter"/>
</dbReference>
<dbReference type="NCBIfam" id="TIGR01352">
    <property type="entry name" value="tonB_Cterm"/>
    <property type="match status" value="1"/>
</dbReference>
<feature type="region of interest" description="Disordered" evidence="10">
    <location>
        <begin position="67"/>
        <end position="116"/>
    </location>
</feature>
<evidence type="ECO:0000256" key="4">
    <source>
        <dbReference type="ARBA" id="ARBA00022475"/>
    </source>
</evidence>
<evidence type="ECO:0000256" key="11">
    <source>
        <dbReference type="SAM" id="Phobius"/>
    </source>
</evidence>
<dbReference type="EMBL" id="LDJK01000002">
    <property type="protein sequence ID" value="KRG77703.1"/>
    <property type="molecule type" value="Genomic_DNA"/>
</dbReference>
<feature type="compositionally biased region" description="Low complexity" evidence="10">
    <location>
        <begin position="67"/>
        <end position="86"/>
    </location>
</feature>
<dbReference type="Proteomes" id="UP000051386">
    <property type="component" value="Unassembled WGS sequence"/>
</dbReference>
<organism evidence="13 14">
    <name type="scientific">Stenotrophomonas chelatiphaga</name>
    <dbReference type="NCBI Taxonomy" id="517011"/>
    <lineage>
        <taxon>Bacteria</taxon>
        <taxon>Pseudomonadati</taxon>
        <taxon>Pseudomonadota</taxon>
        <taxon>Gammaproteobacteria</taxon>
        <taxon>Lysobacterales</taxon>
        <taxon>Lysobacteraceae</taxon>
        <taxon>Stenotrophomonas</taxon>
    </lineage>
</organism>
<keyword evidence="3" id="KW-0813">Transport</keyword>
<dbReference type="Pfam" id="PF03544">
    <property type="entry name" value="TonB_C"/>
    <property type="match status" value="1"/>
</dbReference>
<evidence type="ECO:0000256" key="5">
    <source>
        <dbReference type="ARBA" id="ARBA00022519"/>
    </source>
</evidence>
<evidence type="ECO:0000313" key="14">
    <source>
        <dbReference type="Proteomes" id="UP000051386"/>
    </source>
</evidence>
<keyword evidence="9 11" id="KW-0472">Membrane</keyword>
<keyword evidence="4" id="KW-1003">Cell membrane</keyword>
<evidence type="ECO:0000256" key="3">
    <source>
        <dbReference type="ARBA" id="ARBA00022448"/>
    </source>
</evidence>
<evidence type="ECO:0000256" key="8">
    <source>
        <dbReference type="ARBA" id="ARBA00022989"/>
    </source>
</evidence>
<evidence type="ECO:0000313" key="13">
    <source>
        <dbReference type="EMBL" id="KRG77703.1"/>
    </source>
</evidence>
<dbReference type="InterPro" id="IPR006260">
    <property type="entry name" value="TonB/TolA_C"/>
</dbReference>
<sequence>MSATHAPEMPASPHHQADADLVHERRRPSPLLWIALIVAMFAAALLWLRTSNTEVAPAPIGERMLPATGTPVANAPATTPRATPAPSQQRAAPAVRNREARPLTSNTKPSYPPSALRNGVQGSVVASLKVAPSGSVTEASIVSRTGQRDRELDRAVLTTVRNWKFEPAMQNGRAIASVVNVPVDFRTER</sequence>
<evidence type="ECO:0000256" key="9">
    <source>
        <dbReference type="ARBA" id="ARBA00023136"/>
    </source>
</evidence>
<comment type="subcellular location">
    <subcellularLocation>
        <location evidence="1">Cell inner membrane</location>
        <topology evidence="1">Single-pass membrane protein</topology>
        <orientation evidence="1">Periplasmic side</orientation>
    </subcellularLocation>
</comment>
<name>A0A0R0DHD4_9GAMM</name>
<evidence type="ECO:0000256" key="7">
    <source>
        <dbReference type="ARBA" id="ARBA00022927"/>
    </source>
</evidence>
<keyword evidence="5" id="KW-0997">Cell inner membrane</keyword>
<keyword evidence="8 11" id="KW-1133">Transmembrane helix</keyword>
<keyword evidence="14" id="KW-1185">Reference proteome</keyword>
<dbReference type="InterPro" id="IPR051045">
    <property type="entry name" value="TonB-dependent_transducer"/>
</dbReference>
<dbReference type="Gene3D" id="3.30.1150.10">
    <property type="match status" value="1"/>
</dbReference>
<dbReference type="PANTHER" id="PTHR33446:SF2">
    <property type="entry name" value="PROTEIN TONB"/>
    <property type="match status" value="1"/>
</dbReference>
<dbReference type="GO" id="GO:0055085">
    <property type="term" value="P:transmembrane transport"/>
    <property type="evidence" value="ECO:0007669"/>
    <property type="project" value="InterPro"/>
</dbReference>
<dbReference type="GO" id="GO:0098797">
    <property type="term" value="C:plasma membrane protein complex"/>
    <property type="evidence" value="ECO:0007669"/>
    <property type="project" value="TreeGrafter"/>
</dbReference>
<evidence type="ECO:0000256" key="1">
    <source>
        <dbReference type="ARBA" id="ARBA00004383"/>
    </source>
</evidence>
<reference evidence="13 14" key="1">
    <citation type="submission" date="2015-05" db="EMBL/GenBank/DDBJ databases">
        <title>Genome sequencing and analysis of members of genus Stenotrophomonas.</title>
        <authorList>
            <person name="Patil P.P."/>
            <person name="Midha S."/>
            <person name="Patil P.B."/>
        </authorList>
    </citation>
    <scope>NUCLEOTIDE SEQUENCE [LARGE SCALE GENOMIC DNA]</scope>
    <source>
        <strain evidence="13 14">DSM 21508</strain>
    </source>
</reference>
<keyword evidence="13" id="KW-0675">Receptor</keyword>
<dbReference type="SUPFAM" id="SSF74653">
    <property type="entry name" value="TolA/TonB C-terminal domain"/>
    <property type="match status" value="1"/>
</dbReference>
<accession>A0A0R0DHD4</accession>
<evidence type="ECO:0000256" key="10">
    <source>
        <dbReference type="SAM" id="MobiDB-lite"/>
    </source>
</evidence>
<comment type="similarity">
    <text evidence="2">Belongs to the TonB family.</text>
</comment>
<feature type="domain" description="TonB C-terminal" evidence="12">
    <location>
        <begin position="96"/>
        <end position="189"/>
    </location>
</feature>
<gene>
    <name evidence="13" type="ORF">ABB28_00680</name>
</gene>
<dbReference type="AlphaFoldDB" id="A0A0R0DHD4"/>
<dbReference type="PATRIC" id="fig|517011.3.peg.885"/>
<dbReference type="PROSITE" id="PS52015">
    <property type="entry name" value="TONB_CTD"/>
    <property type="match status" value="1"/>
</dbReference>
<keyword evidence="6 11" id="KW-0812">Transmembrane</keyword>
<evidence type="ECO:0000256" key="6">
    <source>
        <dbReference type="ARBA" id="ARBA00022692"/>
    </source>
</evidence>
<proteinExistence type="inferred from homology"/>
<dbReference type="GO" id="GO:0015031">
    <property type="term" value="P:protein transport"/>
    <property type="evidence" value="ECO:0007669"/>
    <property type="project" value="UniProtKB-KW"/>
</dbReference>
<dbReference type="PANTHER" id="PTHR33446">
    <property type="entry name" value="PROTEIN TONB-RELATED"/>
    <property type="match status" value="1"/>
</dbReference>
<dbReference type="RefSeq" id="WP_057506777.1">
    <property type="nucleotide sequence ID" value="NZ_LDJK01000002.1"/>
</dbReference>